<comment type="pathway">
    <text evidence="1">Pyrimidine metabolism; UMP biosynthesis via de novo pathway.</text>
</comment>
<dbReference type="GO" id="GO:0019856">
    <property type="term" value="P:pyrimidine nucleobase biosynthetic process"/>
    <property type="evidence" value="ECO:0007669"/>
    <property type="project" value="TreeGrafter"/>
</dbReference>
<evidence type="ECO:0000256" key="2">
    <source>
        <dbReference type="ARBA" id="ARBA00022975"/>
    </source>
</evidence>
<gene>
    <name evidence="3" type="ORF">OVA965_LOCUS43375</name>
    <name evidence="4" type="ORF">TMI583_LOCUS45608</name>
</gene>
<feature type="non-terminal residue" evidence="4">
    <location>
        <position position="55"/>
    </location>
</feature>
<protein>
    <submittedName>
        <fullName evidence="4">Uncharacterized protein</fullName>
    </submittedName>
</protein>
<dbReference type="GO" id="GO:0004590">
    <property type="term" value="F:orotidine-5'-phosphate decarboxylase activity"/>
    <property type="evidence" value="ECO:0007669"/>
    <property type="project" value="TreeGrafter"/>
</dbReference>
<comment type="caution">
    <text evidence="4">The sequence shown here is derived from an EMBL/GenBank/DDBJ whole genome shotgun (WGS) entry which is preliminary data.</text>
</comment>
<proteinExistence type="predicted"/>
<evidence type="ECO:0000256" key="1">
    <source>
        <dbReference type="ARBA" id="ARBA00004725"/>
    </source>
</evidence>
<dbReference type="Proteomes" id="UP000677228">
    <property type="component" value="Unassembled WGS sequence"/>
</dbReference>
<dbReference type="PANTHER" id="PTHR19278:SF9">
    <property type="entry name" value="URIDINE 5'-MONOPHOSPHATE SYNTHASE"/>
    <property type="match status" value="1"/>
</dbReference>
<evidence type="ECO:0000313" key="4">
    <source>
        <dbReference type="EMBL" id="CAF4446207.1"/>
    </source>
</evidence>
<dbReference type="EMBL" id="CAJNOK010056921">
    <property type="protein sequence ID" value="CAF1624418.1"/>
    <property type="molecule type" value="Genomic_DNA"/>
</dbReference>
<evidence type="ECO:0000313" key="5">
    <source>
        <dbReference type="Proteomes" id="UP000682733"/>
    </source>
</evidence>
<dbReference type="Gene3D" id="3.20.20.70">
    <property type="entry name" value="Aldolase class I"/>
    <property type="match status" value="1"/>
</dbReference>
<organism evidence="4 5">
    <name type="scientific">Didymodactylos carnosus</name>
    <dbReference type="NCBI Taxonomy" id="1234261"/>
    <lineage>
        <taxon>Eukaryota</taxon>
        <taxon>Metazoa</taxon>
        <taxon>Spiralia</taxon>
        <taxon>Gnathifera</taxon>
        <taxon>Rotifera</taxon>
        <taxon>Eurotatoria</taxon>
        <taxon>Bdelloidea</taxon>
        <taxon>Philodinida</taxon>
        <taxon>Philodinidae</taxon>
        <taxon>Didymodactylos</taxon>
    </lineage>
</organism>
<dbReference type="EMBL" id="CAJOBA010082030">
    <property type="protein sequence ID" value="CAF4446207.1"/>
    <property type="molecule type" value="Genomic_DNA"/>
</dbReference>
<feature type="non-terminal residue" evidence="4">
    <location>
        <position position="1"/>
    </location>
</feature>
<name>A0A8S2WGP2_9BILA</name>
<dbReference type="AlphaFoldDB" id="A0A8S2WGP2"/>
<reference evidence="4" key="1">
    <citation type="submission" date="2021-02" db="EMBL/GenBank/DDBJ databases">
        <authorList>
            <person name="Nowell W R."/>
        </authorList>
    </citation>
    <scope>NUCLEOTIDE SEQUENCE</scope>
</reference>
<dbReference type="GO" id="GO:0006222">
    <property type="term" value="P:UMP biosynthetic process"/>
    <property type="evidence" value="ECO:0007669"/>
    <property type="project" value="TreeGrafter"/>
</dbReference>
<accession>A0A8S2WGP2</accession>
<dbReference type="GO" id="GO:0004588">
    <property type="term" value="F:orotate phosphoribosyltransferase activity"/>
    <property type="evidence" value="ECO:0007669"/>
    <property type="project" value="TreeGrafter"/>
</dbReference>
<keyword evidence="2" id="KW-0665">Pyrimidine biosynthesis</keyword>
<sequence>TVQYAEKYQNFVIGFIAQSRLSTSSNIDYIHCTPGVHINSSEDKFGQQYISPAEA</sequence>
<evidence type="ECO:0000313" key="3">
    <source>
        <dbReference type="EMBL" id="CAF1624418.1"/>
    </source>
</evidence>
<dbReference type="InterPro" id="IPR013785">
    <property type="entry name" value="Aldolase_TIM"/>
</dbReference>
<dbReference type="Proteomes" id="UP000682733">
    <property type="component" value="Unassembled WGS sequence"/>
</dbReference>
<dbReference type="PANTHER" id="PTHR19278">
    <property type="entry name" value="OROTATE PHOSPHORIBOSYLTRANSFERASE"/>
    <property type="match status" value="1"/>
</dbReference>